<dbReference type="Proteomes" id="UP000298663">
    <property type="component" value="Chromosome X"/>
</dbReference>
<keyword evidence="2" id="KW-1185">Reference proteome</keyword>
<accession>A0A4U8V054</accession>
<sequence length="158" mass="18213">MVKVNWSDAHVINVLDRLIDREITVAEATAEINDQQGTSIGIKRVRFHVYGRRRIRQSQRVLRESRAQRQAVVQNPVRPVARFVPPQQALRPVQEIAHPPTAQMDSQQINAEIQALIGHWRQSVAHLQGHINNANELIDDIERWYQAELQNQGQRAIE</sequence>
<comment type="caution">
    <text evidence="1">The sequence shown here is derived from an EMBL/GenBank/DDBJ whole genome shotgun (WGS) entry which is preliminary data.</text>
</comment>
<dbReference type="EMBL" id="CM016762">
    <property type="protein sequence ID" value="TMS38619.1"/>
    <property type="molecule type" value="Genomic_DNA"/>
</dbReference>
<evidence type="ECO:0000313" key="1">
    <source>
        <dbReference type="EMBL" id="TMS38619.1"/>
    </source>
</evidence>
<protein>
    <submittedName>
        <fullName evidence="1">Uncharacterized protein</fullName>
    </submittedName>
</protein>
<reference evidence="1 2" key="1">
    <citation type="journal article" date="2015" name="Genome Biol.">
        <title>Comparative genomics of Steinernema reveals deeply conserved gene regulatory networks.</title>
        <authorList>
            <person name="Dillman A.R."/>
            <person name="Macchietto M."/>
            <person name="Porter C.F."/>
            <person name="Rogers A."/>
            <person name="Williams B."/>
            <person name="Antoshechkin I."/>
            <person name="Lee M.M."/>
            <person name="Goodwin Z."/>
            <person name="Lu X."/>
            <person name="Lewis E.E."/>
            <person name="Goodrich-Blair H."/>
            <person name="Stock S.P."/>
            <person name="Adams B.J."/>
            <person name="Sternberg P.W."/>
            <person name="Mortazavi A."/>
        </authorList>
    </citation>
    <scope>NUCLEOTIDE SEQUENCE [LARGE SCALE GENOMIC DNA]</scope>
    <source>
        <strain evidence="1 2">ALL</strain>
    </source>
</reference>
<reference evidence="1 2" key="2">
    <citation type="journal article" date="2019" name="G3 (Bethesda)">
        <title>Hybrid Assembly of the Genome of the Entomopathogenic Nematode Steinernema carpocapsae Identifies the X-Chromosome.</title>
        <authorList>
            <person name="Serra L."/>
            <person name="Macchietto M."/>
            <person name="Macias-Munoz A."/>
            <person name="McGill C.J."/>
            <person name="Rodriguez I.M."/>
            <person name="Rodriguez B."/>
            <person name="Murad R."/>
            <person name="Mortazavi A."/>
        </authorList>
    </citation>
    <scope>NUCLEOTIDE SEQUENCE [LARGE SCALE GENOMIC DNA]</scope>
    <source>
        <strain evidence="1 2">ALL</strain>
    </source>
</reference>
<organism evidence="1 2">
    <name type="scientific">Steinernema carpocapsae</name>
    <name type="common">Entomopathogenic nematode</name>
    <dbReference type="NCBI Taxonomy" id="34508"/>
    <lineage>
        <taxon>Eukaryota</taxon>
        <taxon>Metazoa</taxon>
        <taxon>Ecdysozoa</taxon>
        <taxon>Nematoda</taxon>
        <taxon>Chromadorea</taxon>
        <taxon>Rhabditida</taxon>
        <taxon>Tylenchina</taxon>
        <taxon>Panagrolaimomorpha</taxon>
        <taxon>Strongyloidoidea</taxon>
        <taxon>Steinernematidae</taxon>
        <taxon>Steinernema</taxon>
    </lineage>
</organism>
<evidence type="ECO:0000313" key="2">
    <source>
        <dbReference type="Proteomes" id="UP000298663"/>
    </source>
</evidence>
<proteinExistence type="predicted"/>
<gene>
    <name evidence="1" type="ORF">L596_005305</name>
</gene>
<dbReference type="EMBL" id="AZBU02000001">
    <property type="protein sequence ID" value="TMS38619.1"/>
    <property type="molecule type" value="Genomic_DNA"/>
</dbReference>
<dbReference type="AlphaFoldDB" id="A0A4U8V054"/>
<name>A0A4U8V054_STECR</name>